<accession>A0AAP0KPG7</accession>
<evidence type="ECO:0000259" key="1">
    <source>
        <dbReference type="PROSITE" id="PS50815"/>
    </source>
</evidence>
<organism evidence="2 3">
    <name type="scientific">Stephania japonica</name>
    <dbReference type="NCBI Taxonomy" id="461633"/>
    <lineage>
        <taxon>Eukaryota</taxon>
        <taxon>Viridiplantae</taxon>
        <taxon>Streptophyta</taxon>
        <taxon>Embryophyta</taxon>
        <taxon>Tracheophyta</taxon>
        <taxon>Spermatophyta</taxon>
        <taxon>Magnoliopsida</taxon>
        <taxon>Ranunculales</taxon>
        <taxon>Menispermaceae</taxon>
        <taxon>Menispermoideae</taxon>
        <taxon>Cissampelideae</taxon>
        <taxon>Stephania</taxon>
    </lineage>
</organism>
<dbReference type="Gene3D" id="3.30.900.10">
    <property type="entry name" value="HORMA domain"/>
    <property type="match status" value="2"/>
</dbReference>
<dbReference type="InterPro" id="IPR036570">
    <property type="entry name" value="HORMA_dom_sf"/>
</dbReference>
<reference evidence="2 3" key="1">
    <citation type="submission" date="2024-01" db="EMBL/GenBank/DDBJ databases">
        <title>Genome assemblies of Stephania.</title>
        <authorList>
            <person name="Yang L."/>
        </authorList>
    </citation>
    <scope>NUCLEOTIDE SEQUENCE [LARGE SCALE GENOMIC DNA]</scope>
    <source>
        <strain evidence="2">QJT</strain>
        <tissue evidence="2">Leaf</tissue>
    </source>
</reference>
<dbReference type="PANTHER" id="PTHR11842:SF10">
    <property type="entry name" value="MITOTIC SPINDLE ASSEMBLY CHECKPOINT PROTEIN MAD2B"/>
    <property type="match status" value="1"/>
</dbReference>
<dbReference type="PROSITE" id="PS50815">
    <property type="entry name" value="HORMA"/>
    <property type="match status" value="1"/>
</dbReference>
<dbReference type="InterPro" id="IPR003511">
    <property type="entry name" value="HORMA_dom"/>
</dbReference>
<dbReference type="AlphaFoldDB" id="A0AAP0KPG7"/>
<evidence type="ECO:0000313" key="3">
    <source>
        <dbReference type="Proteomes" id="UP001417504"/>
    </source>
</evidence>
<protein>
    <recommendedName>
        <fullName evidence="1">HORMA domain-containing protein</fullName>
    </recommendedName>
</protein>
<name>A0AAP0KPG7_9MAGN</name>
<proteinExistence type="predicted"/>
<evidence type="ECO:0000313" key="2">
    <source>
        <dbReference type="EMBL" id="KAK9156312.1"/>
    </source>
</evidence>
<dbReference type="PANTHER" id="PTHR11842">
    <property type="entry name" value="MITOTIC SPINDLE ASSEMBLY CHECKPOINT PROTEIN MAD2"/>
    <property type="match status" value="1"/>
</dbReference>
<feature type="domain" description="HORMA" evidence="1">
    <location>
        <begin position="11"/>
        <end position="163"/>
    </location>
</feature>
<keyword evidence="3" id="KW-1185">Reference proteome</keyword>
<dbReference type="EMBL" id="JBBNAE010000001">
    <property type="protein sequence ID" value="KAK9156312.1"/>
    <property type="molecule type" value="Genomic_DNA"/>
</dbReference>
<dbReference type="GO" id="GO:0016035">
    <property type="term" value="C:zeta DNA polymerase complex"/>
    <property type="evidence" value="ECO:0007669"/>
    <property type="project" value="TreeGrafter"/>
</dbReference>
<comment type="caution">
    <text evidence="2">The sequence shown here is derived from an EMBL/GenBank/DDBJ whole genome shotgun (WGS) entry which is preliminary data.</text>
</comment>
<dbReference type="Proteomes" id="UP001417504">
    <property type="component" value="Unassembled WGS sequence"/>
</dbReference>
<dbReference type="SUPFAM" id="SSF56019">
    <property type="entry name" value="The spindle assembly checkpoint protein mad2"/>
    <property type="match status" value="2"/>
</dbReference>
<gene>
    <name evidence="2" type="ORF">Sjap_003792</name>
</gene>
<sequence>MEHHEPQTPHGETTRVLVEFLEVAVNSIVFLYPSGAFERQRYMNIVVHKARHPQLKEYIHAFERQRYMNIVVHKARHPQLKEYIHSTVAALKPFIQKGSVETTAVEFFNKNNIPIEKFIFNLKVNQLSGLRVEEIDLMFSLRSFLMKLSVSESLTKVLPPDGK</sequence>
<dbReference type="InterPro" id="IPR045091">
    <property type="entry name" value="Mad2-like"/>
</dbReference>